<evidence type="ECO:0000313" key="2">
    <source>
        <dbReference type="EMBL" id="KAJ9585485.1"/>
    </source>
</evidence>
<keyword evidence="1" id="KW-0812">Transmembrane</keyword>
<keyword evidence="1" id="KW-1133">Transmembrane helix</keyword>
<keyword evidence="1" id="KW-0472">Membrane</keyword>
<comment type="caution">
    <text evidence="2">The sequence shown here is derived from an EMBL/GenBank/DDBJ whole genome shotgun (WGS) entry which is preliminary data.</text>
</comment>
<gene>
    <name evidence="2" type="ORF">L9F63_002724</name>
</gene>
<feature type="non-terminal residue" evidence="2">
    <location>
        <position position="1"/>
    </location>
</feature>
<name>A0AAD7ZRF4_DIPPU</name>
<proteinExistence type="predicted"/>
<dbReference type="EMBL" id="JASPKZ010007267">
    <property type="protein sequence ID" value="KAJ9585485.1"/>
    <property type="molecule type" value="Genomic_DNA"/>
</dbReference>
<protein>
    <submittedName>
        <fullName evidence="2">Uncharacterized protein</fullName>
    </submittedName>
</protein>
<dbReference type="Proteomes" id="UP001233999">
    <property type="component" value="Unassembled WGS sequence"/>
</dbReference>
<reference evidence="2" key="2">
    <citation type="submission" date="2023-05" db="EMBL/GenBank/DDBJ databases">
        <authorList>
            <person name="Fouks B."/>
        </authorList>
    </citation>
    <scope>NUCLEOTIDE SEQUENCE</scope>
    <source>
        <strain evidence="2">Stay&amp;Tobe</strain>
        <tissue evidence="2">Testes</tissue>
    </source>
</reference>
<dbReference type="AlphaFoldDB" id="A0AAD7ZRF4"/>
<accession>A0AAD7ZRF4</accession>
<keyword evidence="3" id="KW-1185">Reference proteome</keyword>
<feature type="non-terminal residue" evidence="2">
    <location>
        <position position="65"/>
    </location>
</feature>
<evidence type="ECO:0000256" key="1">
    <source>
        <dbReference type="SAM" id="Phobius"/>
    </source>
</evidence>
<sequence>EIQFFCFLINKINLKINLPTTKRLQFRQYQLKISMKSYLTLTLLWELPLLGLLLLWTKVMPRRMS</sequence>
<evidence type="ECO:0000313" key="3">
    <source>
        <dbReference type="Proteomes" id="UP001233999"/>
    </source>
</evidence>
<feature type="transmembrane region" description="Helical" evidence="1">
    <location>
        <begin position="38"/>
        <end position="56"/>
    </location>
</feature>
<reference evidence="2" key="1">
    <citation type="journal article" date="2023" name="IScience">
        <title>Live-bearing cockroach genome reveals convergent evolutionary mechanisms linked to viviparity in insects and beyond.</title>
        <authorList>
            <person name="Fouks B."/>
            <person name="Harrison M.C."/>
            <person name="Mikhailova A.A."/>
            <person name="Marchal E."/>
            <person name="English S."/>
            <person name="Carruthers M."/>
            <person name="Jennings E.C."/>
            <person name="Chiamaka E.L."/>
            <person name="Frigard R.A."/>
            <person name="Pippel M."/>
            <person name="Attardo G.M."/>
            <person name="Benoit J.B."/>
            <person name="Bornberg-Bauer E."/>
            <person name="Tobe S.S."/>
        </authorList>
    </citation>
    <scope>NUCLEOTIDE SEQUENCE</scope>
    <source>
        <strain evidence="2">Stay&amp;Tobe</strain>
    </source>
</reference>
<organism evidence="2 3">
    <name type="scientific">Diploptera punctata</name>
    <name type="common">Pacific beetle cockroach</name>
    <dbReference type="NCBI Taxonomy" id="6984"/>
    <lineage>
        <taxon>Eukaryota</taxon>
        <taxon>Metazoa</taxon>
        <taxon>Ecdysozoa</taxon>
        <taxon>Arthropoda</taxon>
        <taxon>Hexapoda</taxon>
        <taxon>Insecta</taxon>
        <taxon>Pterygota</taxon>
        <taxon>Neoptera</taxon>
        <taxon>Polyneoptera</taxon>
        <taxon>Dictyoptera</taxon>
        <taxon>Blattodea</taxon>
        <taxon>Blaberoidea</taxon>
        <taxon>Blaberidae</taxon>
        <taxon>Diplopterinae</taxon>
        <taxon>Diploptera</taxon>
    </lineage>
</organism>